<dbReference type="AlphaFoldDB" id="A0A1H7H7Q7"/>
<keyword evidence="4" id="KW-1185">Reference proteome</keyword>
<evidence type="ECO:0000256" key="1">
    <source>
        <dbReference type="ARBA" id="ARBA00006525"/>
    </source>
</evidence>
<gene>
    <name evidence="3" type="ORF">SAMN02910377_00956</name>
</gene>
<evidence type="ECO:0000313" key="3">
    <source>
        <dbReference type="EMBL" id="SEK46331.1"/>
    </source>
</evidence>
<sequence length="266" mass="29812">MSLERCDEETAWLAAMQLKGVGDKALRDVNSVYAVDDFIEALKLRNLDRLSWTESRKKKIIDYYEDNSDYINEKAKEYQDYCEKKNIGILLQTDNISKSLQKNFYAMPPVLFYRGNIDLLKEKVARVAVIGARRCTRDGKENAIDIASKEVSNGKVIVSGMAKGIDSYAHTAALKAGGTTIAVLGNGIDICYPPEHEKLMDTIIEKGLIISQFIPGTSPRQYQFPVRNRLIVGLSEKVYVVEAARNSGTNTTVKFARDYGIEVVRV</sequence>
<evidence type="ECO:0000313" key="4">
    <source>
        <dbReference type="Proteomes" id="UP000182321"/>
    </source>
</evidence>
<dbReference type="PANTHER" id="PTHR43022:SF1">
    <property type="entry name" value="PROTEIN SMF"/>
    <property type="match status" value="1"/>
</dbReference>
<dbReference type="Proteomes" id="UP000182321">
    <property type="component" value="Unassembled WGS sequence"/>
</dbReference>
<evidence type="ECO:0000259" key="2">
    <source>
        <dbReference type="Pfam" id="PF02481"/>
    </source>
</evidence>
<organism evidence="3 4">
    <name type="scientific">Pseudobutyrivibrio ruminis</name>
    <dbReference type="NCBI Taxonomy" id="46206"/>
    <lineage>
        <taxon>Bacteria</taxon>
        <taxon>Bacillati</taxon>
        <taxon>Bacillota</taxon>
        <taxon>Clostridia</taxon>
        <taxon>Lachnospirales</taxon>
        <taxon>Lachnospiraceae</taxon>
        <taxon>Pseudobutyrivibrio</taxon>
    </lineage>
</organism>
<accession>A0A1H7H7Q7</accession>
<reference evidence="4" key="1">
    <citation type="submission" date="2016-10" db="EMBL/GenBank/DDBJ databases">
        <authorList>
            <person name="Varghese N."/>
            <person name="Submissions S."/>
        </authorList>
    </citation>
    <scope>NUCLEOTIDE SEQUENCE [LARGE SCALE GENOMIC DNA]</scope>
    <source>
        <strain evidence="4">ACV-9</strain>
    </source>
</reference>
<protein>
    <submittedName>
        <fullName evidence="3">DNA processing protein</fullName>
    </submittedName>
</protein>
<dbReference type="InterPro" id="IPR057666">
    <property type="entry name" value="DrpA_SLOG"/>
</dbReference>
<dbReference type="GO" id="GO:0009294">
    <property type="term" value="P:DNA-mediated transformation"/>
    <property type="evidence" value="ECO:0007669"/>
    <property type="project" value="InterPro"/>
</dbReference>
<name>A0A1H7H7Q7_9FIRM</name>
<dbReference type="SUPFAM" id="SSF102405">
    <property type="entry name" value="MCP/YpsA-like"/>
    <property type="match status" value="1"/>
</dbReference>
<comment type="similarity">
    <text evidence="1">Belongs to the DprA/Smf family.</text>
</comment>
<dbReference type="PANTHER" id="PTHR43022">
    <property type="entry name" value="PROTEIN SMF"/>
    <property type="match status" value="1"/>
</dbReference>
<proteinExistence type="inferred from homology"/>
<dbReference type="Gene3D" id="3.40.50.450">
    <property type="match status" value="1"/>
</dbReference>
<dbReference type="Pfam" id="PF02481">
    <property type="entry name" value="DNA_processg_A"/>
    <property type="match status" value="1"/>
</dbReference>
<dbReference type="EMBL" id="FNZX01000005">
    <property type="protein sequence ID" value="SEK46331.1"/>
    <property type="molecule type" value="Genomic_DNA"/>
</dbReference>
<dbReference type="InterPro" id="IPR003488">
    <property type="entry name" value="DprA"/>
</dbReference>
<feature type="domain" description="Smf/DprA SLOG" evidence="2">
    <location>
        <begin position="96"/>
        <end position="264"/>
    </location>
</feature>